<accession>A0ABV2ARD4</accession>
<evidence type="ECO:0000313" key="3">
    <source>
        <dbReference type="Proteomes" id="UP001439008"/>
    </source>
</evidence>
<dbReference type="Proteomes" id="UP001439008">
    <property type="component" value="Unassembled WGS sequence"/>
</dbReference>
<name>A0ABV2ARD4_9EUKA</name>
<evidence type="ECO:0000313" key="2">
    <source>
        <dbReference type="EMBL" id="MES1921968.1"/>
    </source>
</evidence>
<gene>
    <name evidence="2" type="ORF">MHBO_003493</name>
</gene>
<organism evidence="2 3">
    <name type="scientific">Bonamia ostreae</name>
    <dbReference type="NCBI Taxonomy" id="126728"/>
    <lineage>
        <taxon>Eukaryota</taxon>
        <taxon>Sar</taxon>
        <taxon>Rhizaria</taxon>
        <taxon>Endomyxa</taxon>
        <taxon>Ascetosporea</taxon>
        <taxon>Haplosporida</taxon>
        <taxon>Bonamia</taxon>
    </lineage>
</organism>
<protein>
    <submittedName>
        <fullName evidence="2">Uncharacterized protein</fullName>
    </submittedName>
</protein>
<keyword evidence="3" id="KW-1185">Reference proteome</keyword>
<dbReference type="EMBL" id="JBDODL010002003">
    <property type="protein sequence ID" value="MES1921968.1"/>
    <property type="molecule type" value="Genomic_DNA"/>
</dbReference>
<proteinExistence type="predicted"/>
<comment type="caution">
    <text evidence="2">The sequence shown here is derived from an EMBL/GenBank/DDBJ whole genome shotgun (WGS) entry which is preliminary data.</text>
</comment>
<evidence type="ECO:0000256" key="1">
    <source>
        <dbReference type="SAM" id="MobiDB-lite"/>
    </source>
</evidence>
<reference evidence="2 3" key="1">
    <citation type="journal article" date="2024" name="BMC Biol.">
        <title>Comparative genomics of Ascetosporea gives new insight into the evolutionary basis for animal parasitism in Rhizaria.</title>
        <authorList>
            <person name="Hiltunen Thoren M."/>
            <person name="Onut-Brannstrom I."/>
            <person name="Alfjorden A."/>
            <person name="Peckova H."/>
            <person name="Swords F."/>
            <person name="Hooper C."/>
            <person name="Holzer A.S."/>
            <person name="Bass D."/>
            <person name="Burki F."/>
        </authorList>
    </citation>
    <scope>NUCLEOTIDE SEQUENCE [LARGE SCALE GENOMIC DNA]</scope>
    <source>
        <strain evidence="2">20-A016</strain>
    </source>
</reference>
<feature type="region of interest" description="Disordered" evidence="1">
    <location>
        <begin position="35"/>
        <end position="63"/>
    </location>
</feature>
<feature type="non-terminal residue" evidence="2">
    <location>
        <position position="151"/>
    </location>
</feature>
<sequence>MEIDLHFYKTHPLFNVQTLEMLEDEMFEEALIEHKNTKNEEKSSENRQKTFEDDLNGKNTEELSGDFREIFENATSFEDLEPMEPGELVKTELLVHQKIGLHWMVKREERKKDKSLFWKKVETADGFTFWTNEITNVKLSKMPEEFRGGIL</sequence>